<reference evidence="2 3" key="1">
    <citation type="submission" date="2020-04" db="EMBL/GenBank/DDBJ databases">
        <authorList>
            <person name="Zhang R."/>
            <person name="Schippers A."/>
        </authorList>
    </citation>
    <scope>NUCLEOTIDE SEQUENCE [LARGE SCALE GENOMIC DNA]</scope>
    <source>
        <strain evidence="2 3">DSM 109850</strain>
    </source>
</reference>
<dbReference type="Proteomes" id="UP000533476">
    <property type="component" value="Unassembled WGS sequence"/>
</dbReference>
<dbReference type="Gene3D" id="3.40.50.720">
    <property type="entry name" value="NAD(P)-binding Rossmann-like Domain"/>
    <property type="match status" value="1"/>
</dbReference>
<dbReference type="SUPFAM" id="SSF51735">
    <property type="entry name" value="NAD(P)-binding Rossmann-fold domains"/>
    <property type="match status" value="1"/>
</dbReference>
<protein>
    <submittedName>
        <fullName evidence="2">NAD-dependent epimerase/dehydratase family protein</fullName>
    </submittedName>
</protein>
<name>A0A7Y0Q472_9FIRM</name>
<dbReference type="AlphaFoldDB" id="A0A7Y0Q472"/>
<dbReference type="PANTHER" id="PTHR48079">
    <property type="entry name" value="PROTEIN YEEZ"/>
    <property type="match status" value="1"/>
</dbReference>
<feature type="domain" description="NAD-dependent epimerase/dehydratase" evidence="1">
    <location>
        <begin position="86"/>
        <end position="215"/>
    </location>
</feature>
<sequence length="329" mass="36688">MMMKVLLLGGTHFLGRHLVESALRSGHDVTLFNRGKTAPGLFPKSVELRGDRDGNLDALHGRNWDVVIDTSGYVPRVVRASAELLRPHVGRYVFVSSISVYADFDQEGMDEEFPVGEVEDAATEDVAAFYGPLKALSEAAVQEVYGNDAFIIRPGLIVGPHDPTDRFTYWVRRFGRGDDVLVPGSPARRVQFIDARDLADWMVRAVESGVVGIYNATGPAHPLTMGELVKTLQSAIPNAGRPVWVNEDFLAQHQVEEWTELPLWISEAAGWPGFMAVSIERALGTGLAFRPLTDTIRDTWQWDRDRMEPMKAGMGPEREKALLTEWFQR</sequence>
<evidence type="ECO:0000259" key="1">
    <source>
        <dbReference type="Pfam" id="PF01370"/>
    </source>
</evidence>
<dbReference type="InterPro" id="IPR051783">
    <property type="entry name" value="NAD(P)-dependent_oxidoreduct"/>
</dbReference>
<dbReference type="InterPro" id="IPR036291">
    <property type="entry name" value="NAD(P)-bd_dom_sf"/>
</dbReference>
<dbReference type="PANTHER" id="PTHR48079:SF6">
    <property type="entry name" value="NAD(P)-BINDING DOMAIN-CONTAINING PROTEIN-RELATED"/>
    <property type="match status" value="1"/>
</dbReference>
<evidence type="ECO:0000313" key="3">
    <source>
        <dbReference type="Proteomes" id="UP000533476"/>
    </source>
</evidence>
<accession>A0A7Y0Q472</accession>
<dbReference type="Pfam" id="PF01370">
    <property type="entry name" value="Epimerase"/>
    <property type="match status" value="1"/>
</dbReference>
<dbReference type="GO" id="GO:0005737">
    <property type="term" value="C:cytoplasm"/>
    <property type="evidence" value="ECO:0007669"/>
    <property type="project" value="TreeGrafter"/>
</dbReference>
<dbReference type="GO" id="GO:0004029">
    <property type="term" value="F:aldehyde dehydrogenase (NAD+) activity"/>
    <property type="evidence" value="ECO:0007669"/>
    <property type="project" value="TreeGrafter"/>
</dbReference>
<comment type="caution">
    <text evidence="2">The sequence shown here is derived from an EMBL/GenBank/DDBJ whole genome shotgun (WGS) entry which is preliminary data.</text>
</comment>
<gene>
    <name evidence="2" type="ORF">HIJ39_15260</name>
</gene>
<dbReference type="InterPro" id="IPR001509">
    <property type="entry name" value="Epimerase_deHydtase"/>
</dbReference>
<organism evidence="2 3">
    <name type="scientific">Sulfobacillus harzensis</name>
    <dbReference type="NCBI Taxonomy" id="2729629"/>
    <lineage>
        <taxon>Bacteria</taxon>
        <taxon>Bacillati</taxon>
        <taxon>Bacillota</taxon>
        <taxon>Clostridia</taxon>
        <taxon>Eubacteriales</taxon>
        <taxon>Clostridiales Family XVII. Incertae Sedis</taxon>
        <taxon>Sulfobacillus</taxon>
    </lineage>
</organism>
<keyword evidence="3" id="KW-1185">Reference proteome</keyword>
<proteinExistence type="predicted"/>
<evidence type="ECO:0000313" key="2">
    <source>
        <dbReference type="EMBL" id="NMP23701.1"/>
    </source>
</evidence>
<dbReference type="EMBL" id="JABBVZ010000062">
    <property type="protein sequence ID" value="NMP23701.1"/>
    <property type="molecule type" value="Genomic_DNA"/>
</dbReference>